<proteinExistence type="predicted"/>
<dbReference type="Proteomes" id="UP000298663">
    <property type="component" value="Unassembled WGS sequence"/>
</dbReference>
<accession>A0A4U5MKV6</accession>
<evidence type="ECO:0000313" key="2">
    <source>
        <dbReference type="Proteomes" id="UP000298663"/>
    </source>
</evidence>
<sequence length="110" mass="12283">MRLFCLASERRAGGVWQKDFFSHPVNKGERSRHVRPSVRLSRNFADAMSLTEQVRVMVAAALAFARFLPSPRTGRICNRHGDKIRVANAELATVVGVFGLNRLCTKIGTE</sequence>
<comment type="caution">
    <text evidence="1">The sequence shown here is derived from an EMBL/GenBank/DDBJ whole genome shotgun (WGS) entry which is preliminary data.</text>
</comment>
<reference evidence="1 2" key="1">
    <citation type="journal article" date="2015" name="Genome Biol.">
        <title>Comparative genomics of Steinernema reveals deeply conserved gene regulatory networks.</title>
        <authorList>
            <person name="Dillman A.R."/>
            <person name="Macchietto M."/>
            <person name="Porter C.F."/>
            <person name="Rogers A."/>
            <person name="Williams B."/>
            <person name="Antoshechkin I."/>
            <person name="Lee M.M."/>
            <person name="Goodwin Z."/>
            <person name="Lu X."/>
            <person name="Lewis E.E."/>
            <person name="Goodrich-Blair H."/>
            <person name="Stock S.P."/>
            <person name="Adams B.J."/>
            <person name="Sternberg P.W."/>
            <person name="Mortazavi A."/>
        </authorList>
    </citation>
    <scope>NUCLEOTIDE SEQUENCE [LARGE SCALE GENOMIC DNA]</scope>
    <source>
        <strain evidence="1 2">ALL</strain>
    </source>
</reference>
<name>A0A4U5MKV6_STECR</name>
<organism evidence="1 2">
    <name type="scientific">Steinernema carpocapsae</name>
    <name type="common">Entomopathogenic nematode</name>
    <dbReference type="NCBI Taxonomy" id="34508"/>
    <lineage>
        <taxon>Eukaryota</taxon>
        <taxon>Metazoa</taxon>
        <taxon>Ecdysozoa</taxon>
        <taxon>Nematoda</taxon>
        <taxon>Chromadorea</taxon>
        <taxon>Rhabditida</taxon>
        <taxon>Tylenchina</taxon>
        <taxon>Panagrolaimomorpha</taxon>
        <taxon>Strongyloidoidea</taxon>
        <taxon>Steinernematidae</taxon>
        <taxon>Steinernema</taxon>
    </lineage>
</organism>
<keyword evidence="2" id="KW-1185">Reference proteome</keyword>
<dbReference type="AlphaFoldDB" id="A0A4U5MKV6"/>
<dbReference type="EMBL" id="AZBU02000007">
    <property type="protein sequence ID" value="TKR70041.1"/>
    <property type="molecule type" value="Genomic_DNA"/>
</dbReference>
<reference evidence="1 2" key="2">
    <citation type="journal article" date="2019" name="G3 (Bethesda)">
        <title>Hybrid Assembly of the Genome of the Entomopathogenic Nematode Steinernema carpocapsae Identifies the X-Chromosome.</title>
        <authorList>
            <person name="Serra L."/>
            <person name="Macchietto M."/>
            <person name="Macias-Munoz A."/>
            <person name="McGill C.J."/>
            <person name="Rodriguez I.M."/>
            <person name="Rodriguez B."/>
            <person name="Murad R."/>
            <person name="Mortazavi A."/>
        </authorList>
    </citation>
    <scope>NUCLEOTIDE SEQUENCE [LARGE SCALE GENOMIC DNA]</scope>
    <source>
        <strain evidence="1 2">ALL</strain>
    </source>
</reference>
<gene>
    <name evidence="1" type="ORF">L596_022111</name>
</gene>
<evidence type="ECO:0000313" key="1">
    <source>
        <dbReference type="EMBL" id="TKR70041.1"/>
    </source>
</evidence>
<protein>
    <submittedName>
        <fullName evidence="1">Uncharacterized protein</fullName>
    </submittedName>
</protein>